<sequence length="574" mass="67619">MENIDTFIQLNSIINEFINGGNKKTQTENLYYKEGEEQKNKYHLLLNRIIKYLYYDISLEDIEIIVKNSLNRLLNLFNDVPNTKEEFRLEIPDLFLILEILDDEFSVTSGIEGLCRVLKDKITGKYYPVRVERNTVCDIANILKITERIFVGFNYLNTYSLSKQMNAKNGREYFISNKFPLSNDIYRIKPDVAVNSIFLDLIDLEVNPTQKRIMALMAYSKVIGIIKAIFKICDSARLDEISEYILNKKNCISLFSKIVTTLEILSNIEESNDTFANIYLQNELCDIIRSQFPYNLLDYKDNPNYWSYFQEYLNSFFLVNHLIGKQISCSVYKTDNFLSKKHVNSFLNSFEFIFDRMFIFIGSLEVNYFSSEENSVNYISPFYSIVINEIHSFFKLKEDITDKDYVSLLTMILQLNFTNLIKLSFSCINNIFNTYSDKLLIRNNSLIPDNLNEIQFFRSKAIDGFELIYFGLRLLHYIFQNFEIDSFSPITQQIFSRLHITHNLFSIQYLENNANSLDRLNRLKLLLDEITILFSQRLDRETMDELLACKLELTNKNNTQGTINREMKKCFYLI</sequence>
<comment type="caution">
    <text evidence="1">The sequence shown here is derived from an EMBL/GenBank/DDBJ whole genome shotgun (WGS) entry which is preliminary data.</text>
</comment>
<proteinExistence type="predicted"/>
<gene>
    <name evidence="1" type="ORF">RS030_4665</name>
</gene>
<protein>
    <submittedName>
        <fullName evidence="1">Uncharacterized protein</fullName>
    </submittedName>
</protein>
<evidence type="ECO:0000313" key="1">
    <source>
        <dbReference type="EMBL" id="KAK6588600.1"/>
    </source>
</evidence>
<evidence type="ECO:0000313" key="2">
    <source>
        <dbReference type="Proteomes" id="UP001311799"/>
    </source>
</evidence>
<dbReference type="EMBL" id="JAWDEY010000032">
    <property type="protein sequence ID" value="KAK6588600.1"/>
    <property type="molecule type" value="Genomic_DNA"/>
</dbReference>
<keyword evidence="2" id="KW-1185">Reference proteome</keyword>
<dbReference type="AlphaFoldDB" id="A0AAV9XV05"/>
<dbReference type="Proteomes" id="UP001311799">
    <property type="component" value="Unassembled WGS sequence"/>
</dbReference>
<organism evidence="1 2">
    <name type="scientific">Cryptosporidium xiaoi</name>
    <dbReference type="NCBI Taxonomy" id="659607"/>
    <lineage>
        <taxon>Eukaryota</taxon>
        <taxon>Sar</taxon>
        <taxon>Alveolata</taxon>
        <taxon>Apicomplexa</taxon>
        <taxon>Conoidasida</taxon>
        <taxon>Coccidia</taxon>
        <taxon>Eucoccidiorida</taxon>
        <taxon>Eimeriorina</taxon>
        <taxon>Cryptosporidiidae</taxon>
        <taxon>Cryptosporidium</taxon>
    </lineage>
</organism>
<name>A0AAV9XV05_9CRYT</name>
<accession>A0AAV9XV05</accession>
<reference evidence="1 2" key="1">
    <citation type="submission" date="2023-10" db="EMBL/GenBank/DDBJ databases">
        <title>Comparative genomics analysis reveals potential genetic determinants of host preference in Cryptosporidium xiaoi.</title>
        <authorList>
            <person name="Xiao L."/>
            <person name="Li J."/>
        </authorList>
    </citation>
    <scope>NUCLEOTIDE SEQUENCE [LARGE SCALE GENOMIC DNA]</scope>
    <source>
        <strain evidence="1 2">52996</strain>
    </source>
</reference>